<keyword evidence="10" id="KW-0378">Hydrolase</keyword>
<keyword evidence="3" id="KW-1003">Cell membrane</keyword>
<feature type="domain" description="ABC3 transporter permease C-terminal" evidence="8">
    <location>
        <begin position="380"/>
        <end position="503"/>
    </location>
</feature>
<evidence type="ECO:0000256" key="4">
    <source>
        <dbReference type="ARBA" id="ARBA00022692"/>
    </source>
</evidence>
<evidence type="ECO:0000256" key="5">
    <source>
        <dbReference type="ARBA" id="ARBA00022989"/>
    </source>
</evidence>
<dbReference type="PANTHER" id="PTHR30489">
    <property type="entry name" value="LIPOPROTEIN-RELEASING SYSTEM TRANSMEMBRANE PROTEIN LOLE"/>
    <property type="match status" value="1"/>
</dbReference>
<evidence type="ECO:0000256" key="2">
    <source>
        <dbReference type="ARBA" id="ARBA00005236"/>
    </source>
</evidence>
<sequence length="511" mass="56879">MSYELDIAHALMKSKNGRKFPFNSNIVLSTLGIIVGVAVLILVMSIYDGYIKKLETVTFSMIPHVMIRSGSGTLWDTEAATSKIEDEFEAAIAANVAEMKQIQSGQNNDLTLEQQEDKQKTKICQKIENGEIILSKVEGAESAGLIQDSYIFTQEKLQKMMAALSSLPGTITTAPLINESARFQYSHTTHSEAQQKESIFRVLGVQLNDDKHYVPEIERAVDNHELLKMLQIENTVLISEVLYQQIFDEVPPAENIHKKLNMTLQVDITDSSGKTFKPHTELTVVGIFRLGIHKVADNMLVSSLATAQNLLAMQGSASMLGITLKHPFQSEQSADAIEQIFKYQNIRETFILHWRYRMGGAGGFDDFFNMMDLFRKLIAVVLLMSIVITAFNVYNNLSIMMLERRRQIGILLAMGMKKQSIYNIFIIISQIEGITGSLLGIGLGSLGGYWFNQYLNIHLADFLPVQDAGIALSLDVVIGIIVLVCTVCAITSFILARQAARLNTVEALQSE</sequence>
<dbReference type="GO" id="GO:0005524">
    <property type="term" value="F:ATP binding"/>
    <property type="evidence" value="ECO:0007669"/>
    <property type="project" value="UniProtKB-KW"/>
</dbReference>
<keyword evidence="11" id="KW-1185">Reference proteome</keyword>
<dbReference type="GO" id="GO:0098797">
    <property type="term" value="C:plasma membrane protein complex"/>
    <property type="evidence" value="ECO:0007669"/>
    <property type="project" value="TreeGrafter"/>
</dbReference>
<proteinExistence type="inferred from homology"/>
<gene>
    <name evidence="10" type="primary">macB</name>
    <name evidence="10" type="ORF">MBHS_00632</name>
</gene>
<dbReference type="InterPro" id="IPR003838">
    <property type="entry name" value="ABC3_permease_C"/>
</dbReference>
<feature type="transmembrane region" description="Helical" evidence="7">
    <location>
        <begin position="22"/>
        <end position="47"/>
    </location>
</feature>
<comment type="similarity">
    <text evidence="2">Belongs to the ABC-4 integral membrane protein family. LolC/E subfamily.</text>
</comment>
<evidence type="ECO:0000313" key="11">
    <source>
        <dbReference type="Proteomes" id="UP000236724"/>
    </source>
</evidence>
<feature type="transmembrane region" description="Helical" evidence="7">
    <location>
        <begin position="470"/>
        <end position="496"/>
    </location>
</feature>
<organism evidence="10 11">
    <name type="scientific">Candidatus Venteria ishoeyi</name>
    <dbReference type="NCBI Taxonomy" id="1899563"/>
    <lineage>
        <taxon>Bacteria</taxon>
        <taxon>Pseudomonadati</taxon>
        <taxon>Pseudomonadota</taxon>
        <taxon>Gammaproteobacteria</taxon>
        <taxon>Thiotrichales</taxon>
        <taxon>Thiotrichaceae</taxon>
        <taxon>Venteria</taxon>
    </lineage>
</organism>
<dbReference type="OrthoDB" id="9808461at2"/>
<name>A0A1H6F3T1_9GAMM</name>
<dbReference type="GO" id="GO:0016787">
    <property type="term" value="F:hydrolase activity"/>
    <property type="evidence" value="ECO:0007669"/>
    <property type="project" value="UniProtKB-KW"/>
</dbReference>
<evidence type="ECO:0000256" key="7">
    <source>
        <dbReference type="SAM" id="Phobius"/>
    </source>
</evidence>
<dbReference type="Pfam" id="PF02687">
    <property type="entry name" value="FtsX"/>
    <property type="match status" value="1"/>
</dbReference>
<dbReference type="InterPro" id="IPR051447">
    <property type="entry name" value="Lipoprotein-release_system"/>
</dbReference>
<evidence type="ECO:0000256" key="3">
    <source>
        <dbReference type="ARBA" id="ARBA00022475"/>
    </source>
</evidence>
<evidence type="ECO:0000259" key="8">
    <source>
        <dbReference type="Pfam" id="PF02687"/>
    </source>
</evidence>
<keyword evidence="6 7" id="KW-0472">Membrane</keyword>
<evidence type="ECO:0000259" key="9">
    <source>
        <dbReference type="Pfam" id="PF12704"/>
    </source>
</evidence>
<feature type="domain" description="MacB-like periplasmic core" evidence="9">
    <location>
        <begin position="27"/>
        <end position="340"/>
    </location>
</feature>
<reference evidence="10 11" key="1">
    <citation type="submission" date="2016-10" db="EMBL/GenBank/DDBJ databases">
        <authorList>
            <person name="de Groot N.N."/>
        </authorList>
    </citation>
    <scope>NUCLEOTIDE SEQUENCE [LARGE SCALE GENOMIC DNA]</scope>
    <source>
        <strain evidence="10">MBHS1</strain>
    </source>
</reference>
<dbReference type="GO" id="GO:0044874">
    <property type="term" value="P:lipoprotein localization to outer membrane"/>
    <property type="evidence" value="ECO:0007669"/>
    <property type="project" value="TreeGrafter"/>
</dbReference>
<keyword evidence="5 7" id="KW-1133">Transmembrane helix</keyword>
<keyword evidence="4 7" id="KW-0812">Transmembrane</keyword>
<dbReference type="EC" id="3.6.3.-" evidence="10"/>
<dbReference type="InterPro" id="IPR025857">
    <property type="entry name" value="MacB_PCD"/>
</dbReference>
<dbReference type="RefSeq" id="WP_103918808.1">
    <property type="nucleotide sequence ID" value="NZ_FMSV02000109.1"/>
</dbReference>
<dbReference type="PANTHER" id="PTHR30489:SF0">
    <property type="entry name" value="LIPOPROTEIN-RELEASING SYSTEM TRANSMEMBRANE PROTEIN LOLE"/>
    <property type="match status" value="1"/>
</dbReference>
<evidence type="ECO:0000256" key="6">
    <source>
        <dbReference type="ARBA" id="ARBA00023136"/>
    </source>
</evidence>
<accession>A0A1H6F3T1</accession>
<evidence type="ECO:0000256" key="1">
    <source>
        <dbReference type="ARBA" id="ARBA00004651"/>
    </source>
</evidence>
<comment type="subcellular location">
    <subcellularLocation>
        <location evidence="1">Cell membrane</location>
        <topology evidence="1">Multi-pass membrane protein</topology>
    </subcellularLocation>
</comment>
<keyword evidence="10" id="KW-0067">ATP-binding</keyword>
<keyword evidence="10" id="KW-0547">Nucleotide-binding</keyword>
<dbReference type="EMBL" id="FMSV02000109">
    <property type="protein sequence ID" value="SEH04780.1"/>
    <property type="molecule type" value="Genomic_DNA"/>
</dbReference>
<feature type="transmembrane region" description="Helical" evidence="7">
    <location>
        <begin position="421"/>
        <end position="450"/>
    </location>
</feature>
<dbReference type="Pfam" id="PF12704">
    <property type="entry name" value="MacB_PCD"/>
    <property type="match status" value="1"/>
</dbReference>
<dbReference type="AlphaFoldDB" id="A0A1H6F3T1"/>
<feature type="transmembrane region" description="Helical" evidence="7">
    <location>
        <begin position="377"/>
        <end position="400"/>
    </location>
</feature>
<evidence type="ECO:0000313" key="10">
    <source>
        <dbReference type="EMBL" id="SEH04780.1"/>
    </source>
</evidence>
<protein>
    <submittedName>
        <fullName evidence="10">Macrolide export ATP-binding/permease protein MacB</fullName>
        <ecNumber evidence="10">3.6.3.-</ecNumber>
    </submittedName>
</protein>
<dbReference type="Proteomes" id="UP000236724">
    <property type="component" value="Unassembled WGS sequence"/>
</dbReference>